<dbReference type="Gene3D" id="3.40.190.10">
    <property type="entry name" value="Periplasmic binding protein-like II"/>
    <property type="match status" value="2"/>
</dbReference>
<dbReference type="EMBL" id="PIUK01000297">
    <property type="protein sequence ID" value="MBY6277972.1"/>
    <property type="molecule type" value="Genomic_DNA"/>
</dbReference>
<reference evidence="5" key="1">
    <citation type="submission" date="2017-11" db="EMBL/GenBank/DDBJ databases">
        <title>Three new genomes from thermophilic consortium.</title>
        <authorList>
            <person name="Quaggio R."/>
            <person name="Amgarten D."/>
            <person name="Setubal J.C."/>
        </authorList>
    </citation>
    <scope>NUCLEOTIDE SEQUENCE</scope>
    <source>
        <strain evidence="5">ZCTH01-B2</strain>
    </source>
</reference>
<name>A0A953LLB5_SYMTR</name>
<evidence type="ECO:0000256" key="1">
    <source>
        <dbReference type="ARBA" id="ARBA00004418"/>
    </source>
</evidence>
<organism evidence="5 6">
    <name type="scientific">Symbiobacterium thermophilum</name>
    <dbReference type="NCBI Taxonomy" id="2734"/>
    <lineage>
        <taxon>Bacteria</taxon>
        <taxon>Bacillati</taxon>
        <taxon>Bacillota</taxon>
        <taxon>Clostridia</taxon>
        <taxon>Eubacteriales</taxon>
        <taxon>Symbiobacteriaceae</taxon>
        <taxon>Symbiobacterium</taxon>
    </lineage>
</organism>
<protein>
    <submittedName>
        <fullName evidence="5">ABC transporter substrate-binding protein</fullName>
    </submittedName>
</protein>
<dbReference type="PANTHER" id="PTHR30024:SF47">
    <property type="entry name" value="TAURINE-BINDING PERIPLASMIC PROTEIN"/>
    <property type="match status" value="1"/>
</dbReference>
<feature type="domain" description="SsuA/THI5-like" evidence="4">
    <location>
        <begin position="60"/>
        <end position="269"/>
    </location>
</feature>
<gene>
    <name evidence="5" type="ORF">CWE10_17615</name>
</gene>
<comment type="caution">
    <text evidence="5">The sequence shown here is derived from an EMBL/GenBank/DDBJ whole genome shotgun (WGS) entry which is preliminary data.</text>
</comment>
<dbReference type="GO" id="GO:0042597">
    <property type="term" value="C:periplasmic space"/>
    <property type="evidence" value="ECO:0007669"/>
    <property type="project" value="UniProtKB-SubCell"/>
</dbReference>
<evidence type="ECO:0000313" key="5">
    <source>
        <dbReference type="EMBL" id="MBY6277972.1"/>
    </source>
</evidence>
<dbReference type="AlphaFoldDB" id="A0A953LLB5"/>
<sequence>MGGVQGEDGQMWNRRFRPAGAALSLVLTAALLAACSPRSAPKDEKFTVRFTEVIHSIFYAPQYVAQAKGFFADEGLEVVSSTAQGSDRGAAALLAGTADIAMVGPETAVFVHNQDSPVKVKIFAQLTARDGSFLLAREKPEGEFSWTDVKGKSIIGWRPGSMPQLVAEAILRQHGLDPETDLEYIDNLAATAMVGAFLSGQGDYIQVFEPSVSELVQGGHAYLATYLGADYGEMPYTAFLATDKFIAEHPDVIQRYTNAIYRAQKYIFEADPKVVAQEVAQFFEGTDVEILASSIQRYRDEGGWVHTPVMKPEDYEKLQDLMIAGGVLEPDQRAPFDAIATNRFAEEAVRQVK</sequence>
<dbReference type="PANTHER" id="PTHR30024">
    <property type="entry name" value="ALIPHATIC SULFONATES-BINDING PROTEIN-RELATED"/>
    <property type="match status" value="1"/>
</dbReference>
<comment type="similarity">
    <text evidence="2">Belongs to the bacterial solute-binding protein SsuA/TauA family.</text>
</comment>
<evidence type="ECO:0000256" key="3">
    <source>
        <dbReference type="ARBA" id="ARBA00022729"/>
    </source>
</evidence>
<proteinExistence type="inferred from homology"/>
<dbReference type="Pfam" id="PF09084">
    <property type="entry name" value="NMT1"/>
    <property type="match status" value="1"/>
</dbReference>
<dbReference type="InterPro" id="IPR015168">
    <property type="entry name" value="SsuA/THI5"/>
</dbReference>
<evidence type="ECO:0000259" key="4">
    <source>
        <dbReference type="Pfam" id="PF09084"/>
    </source>
</evidence>
<dbReference type="Proteomes" id="UP000732377">
    <property type="component" value="Unassembled WGS sequence"/>
</dbReference>
<keyword evidence="3" id="KW-0732">Signal</keyword>
<evidence type="ECO:0000256" key="2">
    <source>
        <dbReference type="ARBA" id="ARBA00010742"/>
    </source>
</evidence>
<evidence type="ECO:0000313" key="6">
    <source>
        <dbReference type="Proteomes" id="UP000732377"/>
    </source>
</evidence>
<dbReference type="SUPFAM" id="SSF53850">
    <property type="entry name" value="Periplasmic binding protein-like II"/>
    <property type="match status" value="1"/>
</dbReference>
<accession>A0A953LLB5</accession>
<comment type="subcellular location">
    <subcellularLocation>
        <location evidence="1">Periplasm</location>
    </subcellularLocation>
</comment>